<accession>A0A4Y2XA92</accession>
<name>A0A4Y2XA92_ARAVE</name>
<keyword evidence="3" id="KW-1185">Reference proteome</keyword>
<evidence type="ECO:0000256" key="1">
    <source>
        <dbReference type="SAM" id="MobiDB-lite"/>
    </source>
</evidence>
<feature type="compositionally biased region" description="Basic and acidic residues" evidence="1">
    <location>
        <begin position="54"/>
        <end position="67"/>
    </location>
</feature>
<evidence type="ECO:0000313" key="3">
    <source>
        <dbReference type="Proteomes" id="UP000499080"/>
    </source>
</evidence>
<evidence type="ECO:0000313" key="2">
    <source>
        <dbReference type="EMBL" id="GBO45884.1"/>
    </source>
</evidence>
<reference evidence="2 3" key="1">
    <citation type="journal article" date="2019" name="Sci. Rep.">
        <title>Orb-weaving spider Araneus ventricosus genome elucidates the spidroin gene catalogue.</title>
        <authorList>
            <person name="Kono N."/>
            <person name="Nakamura H."/>
            <person name="Ohtoshi R."/>
            <person name="Moran D.A.P."/>
            <person name="Shinohara A."/>
            <person name="Yoshida Y."/>
            <person name="Fujiwara M."/>
            <person name="Mori M."/>
            <person name="Tomita M."/>
            <person name="Arakawa K."/>
        </authorList>
    </citation>
    <scope>NUCLEOTIDE SEQUENCE [LARGE SCALE GENOMIC DNA]</scope>
</reference>
<dbReference type="OrthoDB" id="10501451at2759"/>
<comment type="caution">
    <text evidence="2">The sequence shown here is derived from an EMBL/GenBank/DDBJ whole genome shotgun (WGS) entry which is preliminary data.</text>
</comment>
<dbReference type="AlphaFoldDB" id="A0A4Y2XA92"/>
<organism evidence="2 3">
    <name type="scientific">Araneus ventricosus</name>
    <name type="common">Orbweaver spider</name>
    <name type="synonym">Epeira ventricosa</name>
    <dbReference type="NCBI Taxonomy" id="182803"/>
    <lineage>
        <taxon>Eukaryota</taxon>
        <taxon>Metazoa</taxon>
        <taxon>Ecdysozoa</taxon>
        <taxon>Arthropoda</taxon>
        <taxon>Chelicerata</taxon>
        <taxon>Arachnida</taxon>
        <taxon>Araneae</taxon>
        <taxon>Araneomorphae</taxon>
        <taxon>Entelegynae</taxon>
        <taxon>Araneoidea</taxon>
        <taxon>Araneidae</taxon>
        <taxon>Araneus</taxon>
    </lineage>
</organism>
<gene>
    <name evidence="2" type="ORF">AVEN_79644_1</name>
</gene>
<dbReference type="Proteomes" id="UP000499080">
    <property type="component" value="Unassembled WGS sequence"/>
</dbReference>
<protein>
    <submittedName>
        <fullName evidence="2">Uncharacterized protein</fullName>
    </submittedName>
</protein>
<feature type="region of interest" description="Disordered" evidence="1">
    <location>
        <begin position="50"/>
        <end position="74"/>
    </location>
</feature>
<dbReference type="EMBL" id="BGPR01073215">
    <property type="protein sequence ID" value="GBO45884.1"/>
    <property type="molecule type" value="Genomic_DNA"/>
</dbReference>
<sequence length="96" mass="11120">MFFSDYAYMAQKIHECNTRSPSNTVQKSVFRTIQERAALGEECLNDECEDEEQMKDRIGRREEEERMTQSPDTLIGSINLHMELATKKREVCAAIS</sequence>
<proteinExistence type="predicted"/>